<evidence type="ECO:0000259" key="1">
    <source>
        <dbReference type="Pfam" id="PF01609"/>
    </source>
</evidence>
<dbReference type="Proteomes" id="UP001519349">
    <property type="component" value="Unassembled WGS sequence"/>
</dbReference>
<dbReference type="PANTHER" id="PTHR30007:SF0">
    <property type="entry name" value="TRANSPOSASE"/>
    <property type="match status" value="1"/>
</dbReference>
<sequence>MEFLSSCQGEWFVGYHLDRACKKKRLKAGRAASPTYAIIDSQSVKTTDAAEERGIDGGKKVKGRKRHIVVDTMGNLLDVVVHAANLHDTKSGILVARQVMAEFPTIKAFSADAGYRKSFEEMMAQEFQCPVDISEKIKGSWRIIPKRWVVERTFSWLNHSRRLAKDVEKSVSSEVAFVKLSHISRILKTL</sequence>
<organism evidence="2 3">
    <name type="scientific">Streptococcus panodentis</name>
    <dbReference type="NCBI Taxonomy" id="1581472"/>
    <lineage>
        <taxon>Bacteria</taxon>
        <taxon>Bacillati</taxon>
        <taxon>Bacillota</taxon>
        <taxon>Bacilli</taxon>
        <taxon>Lactobacillales</taxon>
        <taxon>Streptococcaceae</taxon>
        <taxon>Streptococcus</taxon>
    </lineage>
</organism>
<dbReference type="InterPro" id="IPR002559">
    <property type="entry name" value="Transposase_11"/>
</dbReference>
<keyword evidence="3" id="KW-1185">Reference proteome</keyword>
<proteinExistence type="predicted"/>
<protein>
    <submittedName>
        <fullName evidence="2">IS5 family transposase</fullName>
    </submittedName>
</protein>
<reference evidence="2 3" key="1">
    <citation type="submission" date="2018-05" db="EMBL/GenBank/DDBJ databases">
        <title>Draft genome sequence of Streptococcus panodentis CCUG 70867T.</title>
        <authorList>
            <person name="Salva-Serra F."/>
            <person name="Mendez V."/>
            <person name="Jaen-Luchoro D."/>
            <person name="Gonzales-Siles L."/>
            <person name="Karlsson R."/>
            <person name="Engstrom-Jakobsson H."/>
            <person name="Busquets A."/>
            <person name="Gomila M."/>
            <person name="Pineiro-Iglesias B."/>
            <person name="Bennasar-Figueras A."/>
            <person name="Seeger M."/>
            <person name="Moore E."/>
        </authorList>
    </citation>
    <scope>NUCLEOTIDE SEQUENCE [LARGE SCALE GENOMIC DNA]</scope>
    <source>
        <strain evidence="2 3">CCUG 70867</strain>
    </source>
</reference>
<evidence type="ECO:0000313" key="3">
    <source>
        <dbReference type="Proteomes" id="UP001519349"/>
    </source>
</evidence>
<accession>A0ABS5AYY8</accession>
<gene>
    <name evidence="2" type="ORF">DHL47_10735</name>
</gene>
<dbReference type="PANTHER" id="PTHR30007">
    <property type="entry name" value="PHP DOMAIN PROTEIN"/>
    <property type="match status" value="1"/>
</dbReference>
<name>A0ABS5AYY8_9STRE</name>
<dbReference type="NCBIfam" id="NF033580">
    <property type="entry name" value="transpos_IS5_3"/>
    <property type="match status" value="1"/>
</dbReference>
<dbReference type="EMBL" id="QFAY01000024">
    <property type="protein sequence ID" value="MBP2621781.1"/>
    <property type="molecule type" value="Genomic_DNA"/>
</dbReference>
<evidence type="ECO:0000313" key="2">
    <source>
        <dbReference type="EMBL" id="MBP2621781.1"/>
    </source>
</evidence>
<dbReference type="Pfam" id="PF01609">
    <property type="entry name" value="DDE_Tnp_1"/>
    <property type="match status" value="1"/>
</dbReference>
<comment type="caution">
    <text evidence="2">The sequence shown here is derived from an EMBL/GenBank/DDBJ whole genome shotgun (WGS) entry which is preliminary data.</text>
</comment>
<feature type="domain" description="Transposase IS4-like" evidence="1">
    <location>
        <begin position="37"/>
        <end position="178"/>
    </location>
</feature>